<feature type="transmembrane region" description="Helical" evidence="10">
    <location>
        <begin position="957"/>
        <end position="977"/>
    </location>
</feature>
<dbReference type="PROSITE" id="PS50929">
    <property type="entry name" value="ABC_TM1F"/>
    <property type="match status" value="2"/>
</dbReference>
<keyword evidence="6" id="KW-0547">Nucleotide-binding</keyword>
<keyword evidence="9 10" id="KW-0472">Membrane</keyword>
<feature type="transmembrane region" description="Helical" evidence="10">
    <location>
        <begin position="129"/>
        <end position="149"/>
    </location>
</feature>
<feature type="transmembrane region" description="Helical" evidence="10">
    <location>
        <begin position="853"/>
        <end position="885"/>
    </location>
</feature>
<dbReference type="PANTHER" id="PTHR24223">
    <property type="entry name" value="ATP-BINDING CASSETTE SUB-FAMILY C"/>
    <property type="match status" value="1"/>
</dbReference>
<feature type="transmembrane region" description="Helical" evidence="10">
    <location>
        <begin position="15"/>
        <end position="32"/>
    </location>
</feature>
<reference evidence="13 14" key="1">
    <citation type="submission" date="2015-12" db="EMBL/GenBank/DDBJ databases">
        <title>The genome of Folsomia candida.</title>
        <authorList>
            <person name="Faddeeva A."/>
            <person name="Derks M.F."/>
            <person name="Anvar Y."/>
            <person name="Smit S."/>
            <person name="Van Straalen N."/>
            <person name="Roelofs D."/>
        </authorList>
    </citation>
    <scope>NUCLEOTIDE SEQUENCE [LARGE SCALE GENOMIC DNA]</scope>
    <source>
        <strain evidence="13 14">VU population</strain>
        <tissue evidence="13">Whole body</tissue>
    </source>
</reference>
<feature type="transmembrane region" description="Helical" evidence="10">
    <location>
        <begin position="316"/>
        <end position="337"/>
    </location>
</feature>
<evidence type="ECO:0000313" key="13">
    <source>
        <dbReference type="EMBL" id="OXA62200.1"/>
    </source>
</evidence>
<sequence length="1316" mass="149937">MDFQHKKDFENKRETAGVVSRLFFFWIVPLFWKGRKKEIDIDDLANVPDVSKSEPLCQQLQDTWDKECAKSFKDSNKRPNLFNAFLKTFGRRYFSYVAVFAIDGWVVRIAQPLFLKYFIRSFNDKTVTIQWQCAYAAGVCLSTILHILFNHPTGFKLCEQGMRCRVAVSSLIYRKALRLSKAAEGKSSVGQIVNLLSNDASRFDYNLHFIAFLFVGPVQLLLFFYLLWEELGLACLAGVGYIVLLSPSQYFIGKLSAIFRVQIANQTDSRSKIMSEIIVAMRLIKMYGWEKPFAALVKKIRLFEVKALKKRSYLRACFMGVFTSNFTFVPFLTILTYGLLGNSVTPDKAFFAVAIFNVMTEVMMYYDFLLMEEQSIGKNIDIKDCQNGTILPSIKMENVSCKWNENKAALENVSFEIGGDKLVMVVGPVGSSKTSLLQCLLTELPIESGHCEIRGKISYACQDAYIFPGTIRQNILLGKEFVKGKYHRVLEICALEDDLAQFSSGDNTICGERGTELSGGQKARVTLARALYHDADIYLLDDPLSAVDASVSKHIFDKCIQTQLKGRLRILVTHQLQYLPYADHVIVFDEGKVLAQGNYDDLVEQGIDFIRLLSRDDQEAETNEVEKKTTKDFDEAEIVGKECKSEKDEENDNNVQASKREVMAEGAVSAKTYWEYFKAGDSLCQISFLISAFLVNQLLISTTDFWLSIWTNVEETNLPRFKREFTADTTTEQDPLTMFNDSSILDPTPSNFEYELGQDFWNIKQWDRNIYMYIYAALACIVFFVDTTRTLYFFAYTLKISTNIHNKMFNSLVRAPIKFFDDNSSGKIMTRFTKDLATLDEFLPLSMFDSIDIQLRAVGCMVIILILNWYLIFPALVLLLAFSFIRTIFIKTSRNIKRVETCTRSPLFTHLSSSIQGLATIRCLKAQNILVNQFDEHQDIHSAAWYHFLAGTNWFSIWLELFSTVFITCVVFSFVFFSDNSSTVVGSVGLAIASLLQLMNTFQFGMRQSAEMENAMISVERALEYTKLDSEISRRSKKYSDKKALKDFGTRGTIKFSNVNLSYDGVTTILKNLTFEIQAKEKIGIVGRTGAGKSSIISALFRMTEFDGEITIDGYDISGISLHKLRKNISIIPQDPVLFSGTIRYNLDPFEMFSDEELWKVLEEVELKDLITALDYNVNEGGKNFSVGQRQLVCLARAILRKNRILLMDEATASVDPRTDQLIQQTIRTKFIDCSIITIAHRLQSVMDCDKILVLDNGNIREYDHPHILLKRSDGYLQKLICETGHATQSHLRQIAEQAYHNITSNGEEEKTLQKP</sequence>
<dbReference type="CDD" id="cd03244">
    <property type="entry name" value="ABCC_MRP_domain2"/>
    <property type="match status" value="1"/>
</dbReference>
<dbReference type="PANTHER" id="PTHR24223:SF456">
    <property type="entry name" value="MULTIDRUG RESISTANCE-ASSOCIATED PROTEIN LETHAL(2)03659"/>
    <property type="match status" value="1"/>
</dbReference>
<feature type="transmembrane region" description="Helical" evidence="10">
    <location>
        <begin position="983"/>
        <end position="1002"/>
    </location>
</feature>
<dbReference type="OrthoDB" id="6500128at2759"/>
<dbReference type="Proteomes" id="UP000198287">
    <property type="component" value="Unassembled WGS sequence"/>
</dbReference>
<evidence type="ECO:0000259" key="12">
    <source>
        <dbReference type="PROSITE" id="PS50929"/>
    </source>
</evidence>
<feature type="domain" description="ABC transmembrane type-1" evidence="12">
    <location>
        <begin position="771"/>
        <end position="1014"/>
    </location>
</feature>
<dbReference type="InterPro" id="IPR050173">
    <property type="entry name" value="ABC_transporter_C-like"/>
</dbReference>
<gene>
    <name evidence="13" type="ORF">Fcan01_03423</name>
</gene>
<dbReference type="SUPFAM" id="SSF90123">
    <property type="entry name" value="ABC transporter transmembrane region"/>
    <property type="match status" value="2"/>
</dbReference>
<dbReference type="OMA" id="NWFSIWL"/>
<dbReference type="InterPro" id="IPR003439">
    <property type="entry name" value="ABC_transporter-like_ATP-bd"/>
</dbReference>
<keyword evidence="7" id="KW-0067">ATP-binding</keyword>
<dbReference type="FunFam" id="1.20.1560.10:FF:000026">
    <property type="entry name" value="Multidrug resistance-associated protein lethal(2)03659"/>
    <property type="match status" value="1"/>
</dbReference>
<evidence type="ECO:0000313" key="14">
    <source>
        <dbReference type="Proteomes" id="UP000198287"/>
    </source>
</evidence>
<dbReference type="Pfam" id="PF00005">
    <property type="entry name" value="ABC_tran"/>
    <property type="match status" value="2"/>
</dbReference>
<dbReference type="Gene3D" id="3.40.50.300">
    <property type="entry name" value="P-loop containing nucleotide triphosphate hydrolases"/>
    <property type="match status" value="2"/>
</dbReference>
<dbReference type="InterPro" id="IPR011527">
    <property type="entry name" value="ABC1_TM_dom"/>
</dbReference>
<feature type="domain" description="ABC transporter" evidence="11">
    <location>
        <begin position="394"/>
        <end position="615"/>
    </location>
</feature>
<accession>A0A226EYB0</accession>
<dbReference type="GO" id="GO:0016020">
    <property type="term" value="C:membrane"/>
    <property type="evidence" value="ECO:0007669"/>
    <property type="project" value="UniProtKB-SubCell"/>
</dbReference>
<organism evidence="13 14">
    <name type="scientific">Folsomia candida</name>
    <name type="common">Springtail</name>
    <dbReference type="NCBI Taxonomy" id="158441"/>
    <lineage>
        <taxon>Eukaryota</taxon>
        <taxon>Metazoa</taxon>
        <taxon>Ecdysozoa</taxon>
        <taxon>Arthropoda</taxon>
        <taxon>Hexapoda</taxon>
        <taxon>Collembola</taxon>
        <taxon>Entomobryomorpha</taxon>
        <taxon>Isotomoidea</taxon>
        <taxon>Isotomidae</taxon>
        <taxon>Proisotominae</taxon>
        <taxon>Folsomia</taxon>
    </lineage>
</organism>
<evidence type="ECO:0000256" key="1">
    <source>
        <dbReference type="ARBA" id="ARBA00004141"/>
    </source>
</evidence>
<comment type="similarity">
    <text evidence="2">Belongs to the ABC transporter superfamily. ABCC family. Conjugate transporter (TC 3.A.1.208) subfamily.</text>
</comment>
<dbReference type="EMBL" id="LNIX01000001">
    <property type="protein sequence ID" value="OXA62200.1"/>
    <property type="molecule type" value="Genomic_DNA"/>
</dbReference>
<keyword evidence="8 10" id="KW-1133">Transmembrane helix</keyword>
<name>A0A226EYB0_FOLCA</name>
<dbReference type="PROSITE" id="PS00211">
    <property type="entry name" value="ABC_TRANSPORTER_1"/>
    <property type="match status" value="2"/>
</dbReference>
<evidence type="ECO:0000256" key="5">
    <source>
        <dbReference type="ARBA" id="ARBA00022737"/>
    </source>
</evidence>
<dbReference type="InterPro" id="IPR044746">
    <property type="entry name" value="ABCC_6TM_D1"/>
</dbReference>
<dbReference type="FunFam" id="1.20.1560.10:FF:000014">
    <property type="entry name" value="Multidrug resistance-associated protein member 4"/>
    <property type="match status" value="1"/>
</dbReference>
<feature type="domain" description="ABC transmembrane type-1" evidence="12">
    <location>
        <begin position="106"/>
        <end position="364"/>
    </location>
</feature>
<dbReference type="InterPro" id="IPR017871">
    <property type="entry name" value="ABC_transporter-like_CS"/>
</dbReference>
<comment type="subcellular location">
    <subcellularLocation>
        <location evidence="1">Membrane</location>
        <topology evidence="1">Multi-pass membrane protein</topology>
    </subcellularLocation>
</comment>
<dbReference type="SMART" id="SM00382">
    <property type="entry name" value="AAA"/>
    <property type="match status" value="2"/>
</dbReference>
<feature type="transmembrane region" description="Helical" evidence="10">
    <location>
        <begin position="349"/>
        <end position="368"/>
    </location>
</feature>
<evidence type="ECO:0000259" key="11">
    <source>
        <dbReference type="PROSITE" id="PS50893"/>
    </source>
</evidence>
<keyword evidence="3" id="KW-0813">Transport</keyword>
<evidence type="ECO:0000256" key="4">
    <source>
        <dbReference type="ARBA" id="ARBA00022692"/>
    </source>
</evidence>
<evidence type="ECO:0000256" key="9">
    <source>
        <dbReference type="ARBA" id="ARBA00023136"/>
    </source>
</evidence>
<dbReference type="PROSITE" id="PS50893">
    <property type="entry name" value="ABC_TRANSPORTER_2"/>
    <property type="match status" value="2"/>
</dbReference>
<keyword evidence="5" id="KW-0677">Repeat</keyword>
<dbReference type="CDD" id="cd03250">
    <property type="entry name" value="ABCC_MRP_domain1"/>
    <property type="match status" value="1"/>
</dbReference>
<keyword evidence="4 10" id="KW-0812">Transmembrane</keyword>
<keyword evidence="14" id="KW-1185">Reference proteome</keyword>
<dbReference type="CDD" id="cd18579">
    <property type="entry name" value="ABC_6TM_ABCC_D1"/>
    <property type="match status" value="1"/>
</dbReference>
<dbReference type="FunFam" id="3.40.50.300:FF:000163">
    <property type="entry name" value="Multidrug resistance-associated protein member 4"/>
    <property type="match status" value="1"/>
</dbReference>
<dbReference type="Pfam" id="PF00664">
    <property type="entry name" value="ABC_membrane"/>
    <property type="match status" value="2"/>
</dbReference>
<feature type="transmembrane region" description="Helical" evidence="10">
    <location>
        <begin position="231"/>
        <end position="252"/>
    </location>
</feature>
<feature type="domain" description="ABC transporter" evidence="11">
    <location>
        <begin position="1054"/>
        <end position="1282"/>
    </location>
</feature>
<feature type="transmembrane region" description="Helical" evidence="10">
    <location>
        <begin position="93"/>
        <end position="114"/>
    </location>
</feature>
<dbReference type="GO" id="GO:0016887">
    <property type="term" value="F:ATP hydrolysis activity"/>
    <property type="evidence" value="ECO:0007669"/>
    <property type="project" value="InterPro"/>
</dbReference>
<evidence type="ECO:0000256" key="2">
    <source>
        <dbReference type="ARBA" id="ARBA00009726"/>
    </source>
</evidence>
<evidence type="ECO:0000256" key="7">
    <source>
        <dbReference type="ARBA" id="ARBA00022840"/>
    </source>
</evidence>
<evidence type="ECO:0000256" key="3">
    <source>
        <dbReference type="ARBA" id="ARBA00022448"/>
    </source>
</evidence>
<evidence type="ECO:0000256" key="6">
    <source>
        <dbReference type="ARBA" id="ARBA00022741"/>
    </source>
</evidence>
<dbReference type="GO" id="GO:0005524">
    <property type="term" value="F:ATP binding"/>
    <property type="evidence" value="ECO:0007669"/>
    <property type="project" value="UniProtKB-KW"/>
</dbReference>
<dbReference type="InterPro" id="IPR036640">
    <property type="entry name" value="ABC1_TM_sf"/>
</dbReference>
<dbReference type="GO" id="GO:0140359">
    <property type="term" value="F:ABC-type transporter activity"/>
    <property type="evidence" value="ECO:0007669"/>
    <property type="project" value="InterPro"/>
</dbReference>
<evidence type="ECO:0000256" key="8">
    <source>
        <dbReference type="ARBA" id="ARBA00022989"/>
    </source>
</evidence>
<feature type="transmembrane region" description="Helical" evidence="10">
    <location>
        <begin position="770"/>
        <end position="795"/>
    </location>
</feature>
<protein>
    <submittedName>
        <fullName evidence="13">Multidrug resistance-associated protein 4</fullName>
    </submittedName>
</protein>
<dbReference type="InterPro" id="IPR027417">
    <property type="entry name" value="P-loop_NTPase"/>
</dbReference>
<dbReference type="FunFam" id="3.40.50.300:FF:000973">
    <property type="entry name" value="Multidrug resistance-associated protein 4"/>
    <property type="match status" value="1"/>
</dbReference>
<dbReference type="InterPro" id="IPR003593">
    <property type="entry name" value="AAA+_ATPase"/>
</dbReference>
<proteinExistence type="inferred from homology"/>
<feature type="transmembrane region" description="Helical" evidence="10">
    <location>
        <begin position="205"/>
        <end position="225"/>
    </location>
</feature>
<dbReference type="SUPFAM" id="SSF52540">
    <property type="entry name" value="P-loop containing nucleoside triphosphate hydrolases"/>
    <property type="match status" value="2"/>
</dbReference>
<comment type="caution">
    <text evidence="13">The sequence shown here is derived from an EMBL/GenBank/DDBJ whole genome shotgun (WGS) entry which is preliminary data.</text>
</comment>
<evidence type="ECO:0000256" key="10">
    <source>
        <dbReference type="SAM" id="Phobius"/>
    </source>
</evidence>
<dbReference type="Gene3D" id="1.20.1560.10">
    <property type="entry name" value="ABC transporter type 1, transmembrane domain"/>
    <property type="match status" value="2"/>
</dbReference>